<keyword evidence="3" id="KW-1185">Reference proteome</keyword>
<evidence type="ECO:0000313" key="3">
    <source>
        <dbReference type="Proteomes" id="UP001058003"/>
    </source>
</evidence>
<dbReference type="KEGG" id="daur:Daura_06050"/>
<dbReference type="RefSeq" id="WP_156089409.1">
    <property type="nucleotide sequence ID" value="NZ_CP073767.1"/>
</dbReference>
<feature type="transmembrane region" description="Helical" evidence="1">
    <location>
        <begin position="95"/>
        <end position="115"/>
    </location>
</feature>
<evidence type="ECO:0000313" key="2">
    <source>
        <dbReference type="EMBL" id="UWZ55763.1"/>
    </source>
</evidence>
<dbReference type="Proteomes" id="UP001058003">
    <property type="component" value="Chromosome"/>
</dbReference>
<sequence length="310" mass="32589">MTGQDFDGETAARDAVNRAAQAIALAVQHDADAGLRDLHRRMATAEVPSLAASERLREKPRRHAPKAGALAAWLTGATGLLTALLYVGFDTMPTKLALVITVSAAVALLAVAVLARPSDQRAASRPPRSRQWLSIAGSSAVAMICTAAAIWVSTGASFMTAQAPPPSGKDCMVPSPGGPNLCGSTYDPSIGGPTSNTVVGPPSIAAITDWTGFINVVVVNTVPVDPRMRYILIVRDEDGVQLVGEIAAPADKQVVSIDLQDAPLGSRRDIYLALTPVEEMVTWRASTIRPLGDVPDGTYLIDRATHVRTK</sequence>
<accession>A0A9Q9ME47</accession>
<reference evidence="2" key="1">
    <citation type="submission" date="2021-04" db="EMBL/GenBank/DDBJ databases">
        <title>Dactylosporangium aurantiacum NRRL B-8018 full assembly.</title>
        <authorList>
            <person name="Hartkoorn R.C."/>
            <person name="Beaudoing E."/>
            <person name="Hot D."/>
        </authorList>
    </citation>
    <scope>NUCLEOTIDE SEQUENCE</scope>
    <source>
        <strain evidence="2">NRRL B-8018</strain>
    </source>
</reference>
<organism evidence="2 3">
    <name type="scientific">Dactylosporangium aurantiacum</name>
    <dbReference type="NCBI Taxonomy" id="35754"/>
    <lineage>
        <taxon>Bacteria</taxon>
        <taxon>Bacillati</taxon>
        <taxon>Actinomycetota</taxon>
        <taxon>Actinomycetes</taxon>
        <taxon>Micromonosporales</taxon>
        <taxon>Micromonosporaceae</taxon>
        <taxon>Dactylosporangium</taxon>
    </lineage>
</organism>
<name>A0A9Q9ME47_9ACTN</name>
<evidence type="ECO:0000256" key="1">
    <source>
        <dbReference type="SAM" id="Phobius"/>
    </source>
</evidence>
<keyword evidence="1" id="KW-0472">Membrane</keyword>
<protein>
    <submittedName>
        <fullName evidence="2">Uncharacterized protein</fullName>
    </submittedName>
</protein>
<feature type="transmembrane region" description="Helical" evidence="1">
    <location>
        <begin position="67"/>
        <end position="89"/>
    </location>
</feature>
<keyword evidence="1" id="KW-1133">Transmembrane helix</keyword>
<proteinExistence type="predicted"/>
<dbReference type="AlphaFoldDB" id="A0A9Q9ME47"/>
<dbReference type="EMBL" id="CP073767">
    <property type="protein sequence ID" value="UWZ55763.1"/>
    <property type="molecule type" value="Genomic_DNA"/>
</dbReference>
<feature type="transmembrane region" description="Helical" evidence="1">
    <location>
        <begin position="135"/>
        <end position="159"/>
    </location>
</feature>
<gene>
    <name evidence="2" type="ORF">Daura_06050</name>
</gene>
<keyword evidence="1" id="KW-0812">Transmembrane</keyword>